<reference evidence="5" key="1">
    <citation type="journal article" date="2020" name="Stud. Mycol.">
        <title>101 Dothideomycetes genomes: a test case for predicting lifestyles and emergence of pathogens.</title>
        <authorList>
            <person name="Haridas S."/>
            <person name="Albert R."/>
            <person name="Binder M."/>
            <person name="Bloem J."/>
            <person name="Labutti K."/>
            <person name="Salamov A."/>
            <person name="Andreopoulos B."/>
            <person name="Baker S."/>
            <person name="Barry K."/>
            <person name="Bills G."/>
            <person name="Bluhm B."/>
            <person name="Cannon C."/>
            <person name="Castanera R."/>
            <person name="Culley D."/>
            <person name="Daum C."/>
            <person name="Ezra D."/>
            <person name="Gonzalez J."/>
            <person name="Henrissat B."/>
            <person name="Kuo A."/>
            <person name="Liang C."/>
            <person name="Lipzen A."/>
            <person name="Lutzoni F."/>
            <person name="Magnuson J."/>
            <person name="Mondo S."/>
            <person name="Nolan M."/>
            <person name="Ohm R."/>
            <person name="Pangilinan J."/>
            <person name="Park H.-J."/>
            <person name="Ramirez L."/>
            <person name="Alfaro M."/>
            <person name="Sun H."/>
            <person name="Tritt A."/>
            <person name="Yoshinaga Y."/>
            <person name="Zwiers L.-H."/>
            <person name="Turgeon B."/>
            <person name="Goodwin S."/>
            <person name="Spatafora J."/>
            <person name="Crous P."/>
            <person name="Grigoriev I."/>
        </authorList>
    </citation>
    <scope>NUCLEOTIDE SEQUENCE</scope>
    <source>
        <strain evidence="5">CBS 262.69</strain>
    </source>
</reference>
<sequence>YGRIREGDIVVLRPYNATSIQDGILTKPLAADGKIDHHGGTISHSSIIGLTPRETVQSTKRAVYRVFEPTLADYITLTPRCVTPIYPGDANLIVSLLDIHVTPPGTDDDPLEILEVGTGHGSLTLNLARAIHAANEPAPPLPAERPRRSTSDRGSADAPEVDAETVAAAEAFAAWKSRRRAVIHTLDVAAAHSRAAQKIVRGFRRGLYYGHVDFHISDLATLDAIPEVTQSSTPSPPEPRTDPTPFIAHATLDFPGSDAALPLISRTVCVGGRVVVFCPSVTQIVACVEAVRAQKLPLVLERVVELASGMSAGREWDVRAAPVR</sequence>
<dbReference type="Gene3D" id="3.40.50.150">
    <property type="entry name" value="Vaccinia Virus protein VP39"/>
    <property type="match status" value="1"/>
</dbReference>
<evidence type="ECO:0000313" key="6">
    <source>
        <dbReference type="Proteomes" id="UP000799640"/>
    </source>
</evidence>
<dbReference type="InterPro" id="IPR014816">
    <property type="entry name" value="tRNA_MeTrfase_Gcd14"/>
</dbReference>
<feature type="non-terminal residue" evidence="5">
    <location>
        <position position="324"/>
    </location>
</feature>
<name>A0A6G1HU28_9PEZI</name>
<feature type="region of interest" description="Disordered" evidence="4">
    <location>
        <begin position="135"/>
        <end position="162"/>
    </location>
</feature>
<protein>
    <recommendedName>
        <fullName evidence="2">tRNA (adenine(58)-N(1))-methyltransferase catalytic subunit TRM61</fullName>
        <ecNumber evidence="1">2.1.1.220</ecNumber>
    </recommendedName>
    <alternativeName>
        <fullName evidence="3">tRNA(m1A58)-methyltransferase subunit TRM61</fullName>
    </alternativeName>
</protein>
<gene>
    <name evidence="5" type="ORF">EJ06DRAFT_455332</name>
</gene>
<dbReference type="SUPFAM" id="SSF53335">
    <property type="entry name" value="S-adenosyl-L-methionine-dependent methyltransferases"/>
    <property type="match status" value="1"/>
</dbReference>
<dbReference type="GO" id="GO:0030488">
    <property type="term" value="P:tRNA methylation"/>
    <property type="evidence" value="ECO:0007669"/>
    <property type="project" value="InterPro"/>
</dbReference>
<evidence type="ECO:0000256" key="4">
    <source>
        <dbReference type="SAM" id="MobiDB-lite"/>
    </source>
</evidence>
<dbReference type="EMBL" id="ML996697">
    <property type="protein sequence ID" value="KAF2399347.1"/>
    <property type="molecule type" value="Genomic_DNA"/>
</dbReference>
<feature type="compositionally biased region" description="Basic and acidic residues" evidence="4">
    <location>
        <begin position="144"/>
        <end position="155"/>
    </location>
</feature>
<organism evidence="5 6">
    <name type="scientific">Trichodelitschia bisporula</name>
    <dbReference type="NCBI Taxonomy" id="703511"/>
    <lineage>
        <taxon>Eukaryota</taxon>
        <taxon>Fungi</taxon>
        <taxon>Dikarya</taxon>
        <taxon>Ascomycota</taxon>
        <taxon>Pezizomycotina</taxon>
        <taxon>Dothideomycetes</taxon>
        <taxon>Dothideomycetes incertae sedis</taxon>
        <taxon>Phaeotrichales</taxon>
        <taxon>Phaeotrichaceae</taxon>
        <taxon>Trichodelitschia</taxon>
    </lineage>
</organism>
<dbReference type="PANTHER" id="PTHR12133:SF1">
    <property type="entry name" value="TRNA (ADENINE(58)-N(1))-METHYLTRANSFERASE, MITOCHONDRIAL"/>
    <property type="match status" value="1"/>
</dbReference>
<evidence type="ECO:0000256" key="2">
    <source>
        <dbReference type="ARBA" id="ARBA00015963"/>
    </source>
</evidence>
<feature type="non-terminal residue" evidence="5">
    <location>
        <position position="1"/>
    </location>
</feature>
<proteinExistence type="predicted"/>
<dbReference type="Proteomes" id="UP000799640">
    <property type="component" value="Unassembled WGS sequence"/>
</dbReference>
<dbReference type="AlphaFoldDB" id="A0A6G1HU28"/>
<keyword evidence="6" id="KW-1185">Reference proteome</keyword>
<dbReference type="PROSITE" id="PS51620">
    <property type="entry name" value="SAM_TRM61"/>
    <property type="match status" value="1"/>
</dbReference>
<evidence type="ECO:0000256" key="1">
    <source>
        <dbReference type="ARBA" id="ARBA00012796"/>
    </source>
</evidence>
<evidence type="ECO:0000256" key="3">
    <source>
        <dbReference type="ARBA" id="ARBA00033309"/>
    </source>
</evidence>
<accession>A0A6G1HU28</accession>
<dbReference type="InterPro" id="IPR029063">
    <property type="entry name" value="SAM-dependent_MTases_sf"/>
</dbReference>
<dbReference type="GO" id="GO:0031515">
    <property type="term" value="C:tRNA (m1A) methyltransferase complex"/>
    <property type="evidence" value="ECO:0007669"/>
    <property type="project" value="InterPro"/>
</dbReference>
<dbReference type="GO" id="GO:0005739">
    <property type="term" value="C:mitochondrion"/>
    <property type="evidence" value="ECO:0007669"/>
    <property type="project" value="TreeGrafter"/>
</dbReference>
<dbReference type="PANTHER" id="PTHR12133">
    <property type="entry name" value="TRNA (ADENINE(58)-N(1))-METHYLTRANSFERASE"/>
    <property type="match status" value="1"/>
</dbReference>
<dbReference type="EC" id="2.1.1.220" evidence="1"/>
<dbReference type="GO" id="GO:0160107">
    <property type="term" value="F:tRNA (adenine(58)-N1)-methyltransferase activity"/>
    <property type="evidence" value="ECO:0007669"/>
    <property type="project" value="UniProtKB-EC"/>
</dbReference>
<evidence type="ECO:0000313" key="5">
    <source>
        <dbReference type="EMBL" id="KAF2399347.1"/>
    </source>
</evidence>
<dbReference type="OrthoDB" id="5585464at2759"/>